<dbReference type="Pfam" id="PF07167">
    <property type="entry name" value="PhaC_N"/>
    <property type="match status" value="1"/>
</dbReference>
<dbReference type="GO" id="GO:0016746">
    <property type="term" value="F:acyltransferase activity"/>
    <property type="evidence" value="ECO:0007669"/>
    <property type="project" value="UniProtKB-KW"/>
</dbReference>
<dbReference type="AlphaFoldDB" id="A0A1R3WVF0"/>
<reference evidence="6 7" key="1">
    <citation type="submission" date="2017-01" db="EMBL/GenBank/DDBJ databases">
        <authorList>
            <person name="Mah S.A."/>
            <person name="Swanson W.J."/>
            <person name="Moy G.W."/>
            <person name="Vacquier V.D."/>
        </authorList>
    </citation>
    <scope>NUCLEOTIDE SEQUENCE [LARGE SCALE GENOMIC DNA]</scope>
    <source>
        <strain evidence="6 7">DSM 21219</strain>
    </source>
</reference>
<dbReference type="InterPro" id="IPR010963">
    <property type="entry name" value="PHA_synth_I"/>
</dbReference>
<evidence type="ECO:0000256" key="3">
    <source>
        <dbReference type="ARBA" id="ARBA00022679"/>
    </source>
</evidence>
<gene>
    <name evidence="6" type="ORF">SAMN05421849_1674</name>
</gene>
<dbReference type="Proteomes" id="UP000192455">
    <property type="component" value="Unassembled WGS sequence"/>
</dbReference>
<organism evidence="6 7">
    <name type="scientific">Pontibaca methylaminivorans</name>
    <dbReference type="NCBI Taxonomy" id="515897"/>
    <lineage>
        <taxon>Bacteria</taxon>
        <taxon>Pseudomonadati</taxon>
        <taxon>Pseudomonadota</taxon>
        <taxon>Alphaproteobacteria</taxon>
        <taxon>Rhodobacterales</taxon>
        <taxon>Roseobacteraceae</taxon>
        <taxon>Pontibaca</taxon>
    </lineage>
</organism>
<keyword evidence="2" id="KW-0963">Cytoplasm</keyword>
<dbReference type="STRING" id="515897.SAMN05421849_1674"/>
<dbReference type="RefSeq" id="WP_076649417.1">
    <property type="nucleotide sequence ID" value="NZ_FTPS01000001.1"/>
</dbReference>
<feature type="domain" description="Poly-beta-hydroxybutyrate polymerase N-terminal" evidence="5">
    <location>
        <begin position="116"/>
        <end position="287"/>
    </location>
</feature>
<dbReference type="InterPro" id="IPR029058">
    <property type="entry name" value="AB_hydrolase_fold"/>
</dbReference>
<evidence type="ECO:0000256" key="1">
    <source>
        <dbReference type="ARBA" id="ARBA00004496"/>
    </source>
</evidence>
<dbReference type="NCBIfam" id="TIGR01838">
    <property type="entry name" value="PHA_synth_I"/>
    <property type="match status" value="1"/>
</dbReference>
<evidence type="ECO:0000256" key="4">
    <source>
        <dbReference type="ARBA" id="ARBA00023315"/>
    </source>
</evidence>
<evidence type="ECO:0000259" key="5">
    <source>
        <dbReference type="Pfam" id="PF07167"/>
    </source>
</evidence>
<dbReference type="SUPFAM" id="SSF53474">
    <property type="entry name" value="alpha/beta-Hydrolases"/>
    <property type="match status" value="1"/>
</dbReference>
<keyword evidence="3" id="KW-0808">Transferase</keyword>
<keyword evidence="7" id="KW-1185">Reference proteome</keyword>
<comment type="subcellular location">
    <subcellularLocation>
        <location evidence="1">Cytoplasm</location>
    </subcellularLocation>
</comment>
<evidence type="ECO:0000313" key="6">
    <source>
        <dbReference type="EMBL" id="SIT82350.1"/>
    </source>
</evidence>
<accession>A0A1R3WVF0</accession>
<evidence type="ECO:0000256" key="2">
    <source>
        <dbReference type="ARBA" id="ARBA00022490"/>
    </source>
</evidence>
<dbReference type="GO" id="GO:0005737">
    <property type="term" value="C:cytoplasm"/>
    <property type="evidence" value="ECO:0007669"/>
    <property type="project" value="UniProtKB-SubCell"/>
</dbReference>
<name>A0A1R3WVF0_9RHOB</name>
<dbReference type="OrthoDB" id="7208816at2"/>
<dbReference type="InterPro" id="IPR051321">
    <property type="entry name" value="PHA/PHB_synthase"/>
</dbReference>
<evidence type="ECO:0000313" key="7">
    <source>
        <dbReference type="Proteomes" id="UP000192455"/>
    </source>
</evidence>
<dbReference type="InterPro" id="IPR010941">
    <property type="entry name" value="PhaC_N"/>
</dbReference>
<sequence>MTTAEDGAAPLDEAQMQRLTENLSRVEGLSRRLVEVMSAKTHHHPGLDAPDQQLFTRAATAWWSEMMQNPAQIWEKQIEYWSESVRHFAELQRALVSGQLAMPDEAAAGDNDDPSDRRFSNPLWDTHPYFNMIKRQYLTNARAIQEAVEQIEELDPTDRRRLGYFADQIIDMMAPTNFLATNPDALERAVATDGESLISGLENLVADLEANDGELVVRLADESAFELGGNVATSPGDVVFRNHMMELIQYKPATETVHETPLLIFPPWINKFYILDLKAQNSLIRWITEQGHTLFVVSWINPDASYGDVGLENYIEDGYLTALREVKAICDVDRVNVIGYCIGGTTLALTLSLLKQRGDTSIRSATFFTTLTDFTEHGEFTPFLTNDFVDAIEAESEKRGILRSYILSRTFSFLRSRDLIYTPAVRSYMLGETPPAFDLLYWNGDGTNLPGRMAVQYLRALCQRNEFARDGYDLLGHRLHVSDVDVPLCAVACESDHIAAWKDSYRGVQMMGAKDKTFIVSQSGHIAGIVNPPTKKKYGHYTKADLTPAADDWFKAARFYNGSWWPRWGKWLAKHAGRQIPARETGDSKHPRLAPAPGTYVRVRASS</sequence>
<dbReference type="GO" id="GO:0042619">
    <property type="term" value="P:poly-hydroxybutyrate biosynthetic process"/>
    <property type="evidence" value="ECO:0007669"/>
    <property type="project" value="InterPro"/>
</dbReference>
<keyword evidence="4" id="KW-0012">Acyltransferase</keyword>
<dbReference type="Gene3D" id="3.40.50.1820">
    <property type="entry name" value="alpha/beta hydrolase"/>
    <property type="match status" value="1"/>
</dbReference>
<dbReference type="PANTHER" id="PTHR36837">
    <property type="entry name" value="POLY(3-HYDROXYALKANOATE) POLYMERASE SUBUNIT PHAC"/>
    <property type="match status" value="1"/>
</dbReference>
<protein>
    <submittedName>
        <fullName evidence="6">Polyhydroxyalkanoate synthase</fullName>
    </submittedName>
</protein>
<dbReference type="PANTHER" id="PTHR36837:SF5">
    <property type="entry name" value="POLY-3-HYDROXYBUTYRATE SYNTHASE"/>
    <property type="match status" value="1"/>
</dbReference>
<dbReference type="EMBL" id="FTPS01000001">
    <property type="protein sequence ID" value="SIT82350.1"/>
    <property type="molecule type" value="Genomic_DNA"/>
</dbReference>
<proteinExistence type="predicted"/>